<accession>A0ACC2B832</accession>
<proteinExistence type="predicted"/>
<organism evidence="1 2">
    <name type="scientific">Diphasiastrum complanatum</name>
    <name type="common">Issler's clubmoss</name>
    <name type="synonym">Lycopodium complanatum</name>
    <dbReference type="NCBI Taxonomy" id="34168"/>
    <lineage>
        <taxon>Eukaryota</taxon>
        <taxon>Viridiplantae</taxon>
        <taxon>Streptophyta</taxon>
        <taxon>Embryophyta</taxon>
        <taxon>Tracheophyta</taxon>
        <taxon>Lycopodiopsida</taxon>
        <taxon>Lycopodiales</taxon>
        <taxon>Lycopodiaceae</taxon>
        <taxon>Lycopodioideae</taxon>
        <taxon>Diphasiastrum</taxon>
    </lineage>
</organism>
<dbReference type="Proteomes" id="UP001162992">
    <property type="component" value="Chromosome 17"/>
</dbReference>
<sequence>MELEIEIEQLERPLLRTHSEELREEPLVSPLPSRKAAIFIATGFLATAIAIAAATGYLTKNGDPNSNIDLHNLPPHEHQRIVDADNAVVAADVEECSIIGRNVLQDGGNAVDAAVATALCEGVFNSMASGIGGGAFMLLRLANGTVEAYDMREVAPIAASENMYAKNPSGKKDGPLSIGVPGEVAGLYLAWQRHGKLPWRRLFQPAIDYAIKGYPVHPYLASSIRSHAEQILASDGLREIYAPGGKLLQIGDSVYHKELGNTLESIARHGPGVLYNGTLGRKVAADVQSAGGILTFEDFQEYKVQIREPVKGDIHNFTVLGMPPPSSGGAALILILNILLRYNTISNTINALDLHRTIEAFKHAFAVRMNLGDPDFVNVEGVLEDMLSAKFAAELQETIVDNRTFSPEYYGGKWNQLNDHGTCHLSIIDQDRNAVALTTTINGAFGSFVLSTSTGILLNNEMDDFSIPADIGPNDPPPPEMNFIRPFKRPLSSMSPTILLQNGQLRAVLGASGGKKIITATAQVLIDHVVKGIDPLTSVSSPRVHHQLIPNIVEYENWTTVNYDHVELSSTLRRGLVQRGHILGGGTGAMCQLAIQNLHNPVKGHGKSKTGVYFGKLIGVSDYRKDGAPAGY</sequence>
<gene>
    <name evidence="1" type="ORF">O6H91_17G074500</name>
</gene>
<name>A0ACC2B832_DIPCM</name>
<protein>
    <submittedName>
        <fullName evidence="1">Uncharacterized protein</fullName>
    </submittedName>
</protein>
<reference evidence="2" key="1">
    <citation type="journal article" date="2024" name="Proc. Natl. Acad. Sci. U.S.A.">
        <title>Extraordinary preservation of gene collinearity over three hundred million years revealed in homosporous lycophytes.</title>
        <authorList>
            <person name="Li C."/>
            <person name="Wickell D."/>
            <person name="Kuo L.Y."/>
            <person name="Chen X."/>
            <person name="Nie B."/>
            <person name="Liao X."/>
            <person name="Peng D."/>
            <person name="Ji J."/>
            <person name="Jenkins J."/>
            <person name="Williams M."/>
            <person name="Shu S."/>
            <person name="Plott C."/>
            <person name="Barry K."/>
            <person name="Rajasekar S."/>
            <person name="Grimwood J."/>
            <person name="Han X."/>
            <person name="Sun S."/>
            <person name="Hou Z."/>
            <person name="He W."/>
            <person name="Dai G."/>
            <person name="Sun C."/>
            <person name="Schmutz J."/>
            <person name="Leebens-Mack J.H."/>
            <person name="Li F.W."/>
            <person name="Wang L."/>
        </authorList>
    </citation>
    <scope>NUCLEOTIDE SEQUENCE [LARGE SCALE GENOMIC DNA]</scope>
    <source>
        <strain evidence="2">cv. PW_Plant_1</strain>
    </source>
</reference>
<comment type="caution">
    <text evidence="1">The sequence shown here is derived from an EMBL/GenBank/DDBJ whole genome shotgun (WGS) entry which is preliminary data.</text>
</comment>
<evidence type="ECO:0000313" key="2">
    <source>
        <dbReference type="Proteomes" id="UP001162992"/>
    </source>
</evidence>
<evidence type="ECO:0000313" key="1">
    <source>
        <dbReference type="EMBL" id="KAJ7525921.1"/>
    </source>
</evidence>
<dbReference type="EMBL" id="CM055108">
    <property type="protein sequence ID" value="KAJ7525921.1"/>
    <property type="molecule type" value="Genomic_DNA"/>
</dbReference>
<keyword evidence="2" id="KW-1185">Reference proteome</keyword>